<evidence type="ECO:0000313" key="2">
    <source>
        <dbReference type="EMBL" id="MEJ5094799.1"/>
    </source>
</evidence>
<dbReference type="PANTHER" id="PTHR12117">
    <property type="entry name" value="HISTONE ACETYLTRANSFERASE COMPLEX"/>
    <property type="match status" value="1"/>
</dbReference>
<evidence type="ECO:0000313" key="3">
    <source>
        <dbReference type="Proteomes" id="UP001380365"/>
    </source>
</evidence>
<dbReference type="InterPro" id="IPR039558">
    <property type="entry name" value="TPA1/OFD1_N"/>
</dbReference>
<dbReference type="InterPro" id="IPR051842">
    <property type="entry name" value="uS12_prolyl_hydroxylase"/>
</dbReference>
<dbReference type="Proteomes" id="UP001380365">
    <property type="component" value="Unassembled WGS sequence"/>
</dbReference>
<dbReference type="PANTHER" id="PTHR12117:SF0">
    <property type="entry name" value="PROLYL 3-HYDROXYLASE OGFOD1"/>
    <property type="match status" value="1"/>
</dbReference>
<dbReference type="Pfam" id="PF13661">
    <property type="entry name" value="2OG-FeII_Oxy_4"/>
    <property type="match status" value="1"/>
</dbReference>
<gene>
    <name evidence="2" type="ORF">WH159_09650</name>
</gene>
<comment type="caution">
    <text evidence="2">The sequence shown here is derived from an EMBL/GenBank/DDBJ whole genome shotgun (WGS) entry which is preliminary data.</text>
</comment>
<keyword evidence="3" id="KW-1185">Reference proteome</keyword>
<sequence>MPNEPLPLFDLNPAQDVAALAREFAGTGRLQVRDLLTPRSADVLADVIQRQTPYGLAYREPGSSPKSVRADAVRAMPRTEHGRLWQSIGTGVGQGDYGFIYGQYPMLDAYLGKWAPGHPLELVLEYINTPEFLGFVRAITGMPSLIKADAQATLFAPNNFLAMHDDRGTGEEGRQVAYVLSLAREWRPDWGGYLLFYDDDDDVIAGMKPRFNCLNLFRVPQRHNVSYVPPFAPVGRYAITGWFRDR</sequence>
<dbReference type="EMBL" id="JBBGZA010000001">
    <property type="protein sequence ID" value="MEJ5094799.1"/>
    <property type="molecule type" value="Genomic_DNA"/>
</dbReference>
<reference evidence="2 3" key="1">
    <citation type="submission" date="2023-12" db="EMBL/GenBank/DDBJ databases">
        <title>Gut-associated functions are favored during microbiome assembly across C. elegans life.</title>
        <authorList>
            <person name="Zimmermann J."/>
        </authorList>
    </citation>
    <scope>NUCLEOTIDE SEQUENCE [LARGE SCALE GENOMIC DNA]</scope>
    <source>
        <strain evidence="2 3">JUb134</strain>
    </source>
</reference>
<proteinExistence type="predicted"/>
<feature type="domain" description="Prolyl 3,4-dihydroxylase TPA1/OFD1 N-terminal" evidence="1">
    <location>
        <begin position="151"/>
        <end position="244"/>
    </location>
</feature>
<name>A0ABU8Q4Z0_9SPHN</name>
<evidence type="ECO:0000259" key="1">
    <source>
        <dbReference type="Pfam" id="PF13661"/>
    </source>
</evidence>
<organism evidence="2 3">
    <name type="scientific">Sphingomonas molluscorum</name>
    <dbReference type="NCBI Taxonomy" id="418184"/>
    <lineage>
        <taxon>Bacteria</taxon>
        <taxon>Pseudomonadati</taxon>
        <taxon>Pseudomonadota</taxon>
        <taxon>Alphaproteobacteria</taxon>
        <taxon>Sphingomonadales</taxon>
        <taxon>Sphingomonadaceae</taxon>
        <taxon>Sphingomonas</taxon>
    </lineage>
</organism>
<dbReference type="Gene3D" id="2.60.120.620">
    <property type="entry name" value="q2cbj1_9rhob like domain"/>
    <property type="match status" value="1"/>
</dbReference>
<accession>A0ABU8Q4Z0</accession>
<dbReference type="RefSeq" id="WP_132884232.1">
    <property type="nucleotide sequence ID" value="NZ_JBBGZA010000001.1"/>
</dbReference>
<protein>
    <submittedName>
        <fullName evidence="2">2OG-Fe(II) oxygenase family protein</fullName>
    </submittedName>
</protein>